<dbReference type="STRING" id="1797729.A3A60_04925"/>
<evidence type="ECO:0000256" key="1">
    <source>
        <dbReference type="SAM" id="MobiDB-lite"/>
    </source>
</evidence>
<reference evidence="2 3" key="1">
    <citation type="journal article" date="2016" name="Nat. Commun.">
        <title>Thousands of microbial genomes shed light on interconnected biogeochemical processes in an aquifer system.</title>
        <authorList>
            <person name="Anantharaman K."/>
            <person name="Brown C.T."/>
            <person name="Hug L.A."/>
            <person name="Sharon I."/>
            <person name="Castelle C.J."/>
            <person name="Probst A.J."/>
            <person name="Thomas B.C."/>
            <person name="Singh A."/>
            <person name="Wilkins M.J."/>
            <person name="Karaoz U."/>
            <person name="Brodie E.L."/>
            <person name="Williams K.H."/>
            <person name="Hubbard S.S."/>
            <person name="Banfield J.F."/>
        </authorList>
    </citation>
    <scope>NUCLEOTIDE SEQUENCE [LARGE SCALE GENOMIC DNA]</scope>
</reference>
<comment type="caution">
    <text evidence="2">The sequence shown here is derived from an EMBL/GenBank/DDBJ whole genome shotgun (WGS) entry which is preliminary data.</text>
</comment>
<sequence length="65" mass="7066">MGEISRPDGLDFQVPERTEVRIVDVTEVLDSLEKSRKRMKLGPGGLPLSDLRSGNKPGAEGEQSS</sequence>
<name>A0A1F5I0H6_9BACT</name>
<accession>A0A1F5I0H6</accession>
<dbReference type="EMBL" id="MFBS01000016">
    <property type="protein sequence ID" value="OGE09902.1"/>
    <property type="molecule type" value="Genomic_DNA"/>
</dbReference>
<feature type="region of interest" description="Disordered" evidence="1">
    <location>
        <begin position="36"/>
        <end position="65"/>
    </location>
</feature>
<organism evidence="2 3">
    <name type="scientific">Candidatus Curtissbacteria bacterium RIFCSPLOWO2_01_FULL_42_26</name>
    <dbReference type="NCBI Taxonomy" id="1797729"/>
    <lineage>
        <taxon>Bacteria</taxon>
        <taxon>Candidatus Curtissiibacteriota</taxon>
    </lineage>
</organism>
<dbReference type="Proteomes" id="UP000179227">
    <property type="component" value="Unassembled WGS sequence"/>
</dbReference>
<proteinExistence type="predicted"/>
<evidence type="ECO:0000313" key="3">
    <source>
        <dbReference type="Proteomes" id="UP000179227"/>
    </source>
</evidence>
<protein>
    <submittedName>
        <fullName evidence="2">Uncharacterized protein</fullName>
    </submittedName>
</protein>
<dbReference type="AlphaFoldDB" id="A0A1F5I0H6"/>
<evidence type="ECO:0000313" key="2">
    <source>
        <dbReference type="EMBL" id="OGE09902.1"/>
    </source>
</evidence>
<gene>
    <name evidence="2" type="ORF">A3A60_04925</name>
</gene>